<dbReference type="AlphaFoldDB" id="A0A5M6DL19"/>
<evidence type="ECO:0000259" key="3">
    <source>
        <dbReference type="PROSITE" id="PS51502"/>
    </source>
</evidence>
<feature type="chain" id="PRO_5024290587" evidence="2">
    <location>
        <begin position="24"/>
        <end position="143"/>
    </location>
</feature>
<reference evidence="4 5" key="1">
    <citation type="submission" date="2019-09" db="EMBL/GenBank/DDBJ databases">
        <title>Genome sequence and assembly of Adhaeribacter sp.</title>
        <authorList>
            <person name="Chhetri G."/>
        </authorList>
    </citation>
    <scope>NUCLEOTIDE SEQUENCE [LARGE SCALE GENOMIC DNA]</scope>
    <source>
        <strain evidence="4 5">DK36</strain>
    </source>
</reference>
<comment type="subunit">
    <text evidence="1">Homodimer.</text>
</comment>
<dbReference type="InterPro" id="IPR011008">
    <property type="entry name" value="Dimeric_a/b-barrel"/>
</dbReference>
<evidence type="ECO:0000313" key="5">
    <source>
        <dbReference type="Proteomes" id="UP000323426"/>
    </source>
</evidence>
<dbReference type="PANTHER" id="PTHR33178">
    <property type="match status" value="1"/>
</dbReference>
<evidence type="ECO:0000256" key="1">
    <source>
        <dbReference type="ARBA" id="ARBA00011738"/>
    </source>
</evidence>
<dbReference type="EMBL" id="VWSF01000003">
    <property type="protein sequence ID" value="KAA5548143.1"/>
    <property type="molecule type" value="Genomic_DNA"/>
</dbReference>
<sequence length="143" mass="16123">MRKRFYFLLVALLWCGAITSAMSQNKTKAQPKPTTMKQNDEKLLRHVVIFKFKDSATPAQVKEVEQAFSALPSKIPTIIGYEWGTNVSPENLAQGYTHCFLVTFKNAADRDAYLPHPAHKEFGKILGPHLDKVLVIDFFGAKN</sequence>
<comment type="caution">
    <text evidence="4">The sequence shown here is derived from an EMBL/GenBank/DDBJ whole genome shotgun (WGS) entry which is preliminary data.</text>
</comment>
<organism evidence="4 5">
    <name type="scientific">Adhaeribacter rhizoryzae</name>
    <dbReference type="NCBI Taxonomy" id="2607907"/>
    <lineage>
        <taxon>Bacteria</taxon>
        <taxon>Pseudomonadati</taxon>
        <taxon>Bacteroidota</taxon>
        <taxon>Cytophagia</taxon>
        <taxon>Cytophagales</taxon>
        <taxon>Hymenobacteraceae</taxon>
        <taxon>Adhaeribacter</taxon>
    </lineage>
</organism>
<accession>A0A5M6DL19</accession>
<evidence type="ECO:0000256" key="2">
    <source>
        <dbReference type="SAM" id="SignalP"/>
    </source>
</evidence>
<protein>
    <submittedName>
        <fullName evidence="4">Dabb family protein</fullName>
    </submittedName>
</protein>
<dbReference type="SUPFAM" id="SSF54909">
    <property type="entry name" value="Dimeric alpha+beta barrel"/>
    <property type="match status" value="1"/>
</dbReference>
<dbReference type="SMART" id="SM00886">
    <property type="entry name" value="Dabb"/>
    <property type="match status" value="1"/>
</dbReference>
<dbReference type="Proteomes" id="UP000323426">
    <property type="component" value="Unassembled WGS sequence"/>
</dbReference>
<dbReference type="Gene3D" id="3.30.70.100">
    <property type="match status" value="1"/>
</dbReference>
<dbReference type="InterPro" id="IPR044662">
    <property type="entry name" value="HS1/DABB1-like"/>
</dbReference>
<proteinExistence type="predicted"/>
<gene>
    <name evidence="4" type="ORF">F0145_05290</name>
</gene>
<keyword evidence="2" id="KW-0732">Signal</keyword>
<feature type="domain" description="Stress-response A/B barrel" evidence="3">
    <location>
        <begin position="44"/>
        <end position="138"/>
    </location>
</feature>
<name>A0A5M6DL19_9BACT</name>
<dbReference type="RefSeq" id="WP_150087279.1">
    <property type="nucleotide sequence ID" value="NZ_VWSF01000003.1"/>
</dbReference>
<evidence type="ECO:0000313" key="4">
    <source>
        <dbReference type="EMBL" id="KAA5548143.1"/>
    </source>
</evidence>
<feature type="signal peptide" evidence="2">
    <location>
        <begin position="1"/>
        <end position="23"/>
    </location>
</feature>
<dbReference type="InterPro" id="IPR013097">
    <property type="entry name" value="Dabb"/>
</dbReference>
<keyword evidence="5" id="KW-1185">Reference proteome</keyword>
<dbReference type="PANTHER" id="PTHR33178:SF10">
    <property type="entry name" value="STRESS-RESPONSE A_B BARREL DOMAIN-CONTAINING PROTEIN"/>
    <property type="match status" value="1"/>
</dbReference>
<dbReference type="Pfam" id="PF07876">
    <property type="entry name" value="Dabb"/>
    <property type="match status" value="1"/>
</dbReference>
<dbReference type="PROSITE" id="PS51502">
    <property type="entry name" value="S_R_A_B_BARREL"/>
    <property type="match status" value="1"/>
</dbReference>